<dbReference type="Pfam" id="PF07980">
    <property type="entry name" value="SusD_RagB"/>
    <property type="match status" value="1"/>
</dbReference>
<organism evidence="9 10">
    <name type="scientific">Danxiaibacter flavus</name>
    <dbReference type="NCBI Taxonomy" id="3049108"/>
    <lineage>
        <taxon>Bacteria</taxon>
        <taxon>Pseudomonadati</taxon>
        <taxon>Bacteroidota</taxon>
        <taxon>Chitinophagia</taxon>
        <taxon>Chitinophagales</taxon>
        <taxon>Chitinophagaceae</taxon>
        <taxon>Danxiaibacter</taxon>
    </lineage>
</organism>
<comment type="similarity">
    <text evidence="2">Belongs to the SusD family.</text>
</comment>
<evidence type="ECO:0000256" key="6">
    <source>
        <dbReference type="SAM" id="SignalP"/>
    </source>
</evidence>
<dbReference type="SUPFAM" id="SSF48452">
    <property type="entry name" value="TPR-like"/>
    <property type="match status" value="1"/>
</dbReference>
<dbReference type="InterPro" id="IPR011990">
    <property type="entry name" value="TPR-like_helical_dom_sf"/>
</dbReference>
<reference evidence="9 10" key="1">
    <citation type="submission" date="2023-07" db="EMBL/GenBank/DDBJ databases">
        <authorList>
            <person name="Lian W.-H."/>
        </authorList>
    </citation>
    <scope>NUCLEOTIDE SEQUENCE [LARGE SCALE GENOMIC DNA]</scope>
    <source>
        <strain evidence="9 10">SYSU DXS3180</strain>
    </source>
</reference>
<evidence type="ECO:0000256" key="2">
    <source>
        <dbReference type="ARBA" id="ARBA00006275"/>
    </source>
</evidence>
<dbReference type="PROSITE" id="PS51257">
    <property type="entry name" value="PROKAR_LIPOPROTEIN"/>
    <property type="match status" value="1"/>
</dbReference>
<dbReference type="RefSeq" id="WP_369330697.1">
    <property type="nucleotide sequence ID" value="NZ_JAULBC010000006.1"/>
</dbReference>
<sequence>MKYNSIKIFLVAMLLFSMSCKKFLDYKPQGALSASDLTTPTAADGLATAAYAGIANDWWDAPVTSMWEYSSIRSDDAYKGGGDISDQQQMDKYEQFYLVNASNNGAGDFGFPGTWIRAYAAISRMNNALRALNNLTDAAFPKRTVRIGEMHFLRGHMFFLLKVMFRNIPWFDETFSNDQILKVSNNMSNDSLWEHIAADFQTAINDLPLTQPGEPGRANQLSAKAYLAKVRLYQAYTQDDNYNVTGIDQAKMQQVITLTNDVISSGIYSLNSDFAFNFLDGHDNSPESVFAIQYSINDGTAIGGRLSMSTSLNYFAGAPQYGCCAFHVPSQNLVNAFRTDANGLPMFDHFNDVALTDADLTTNGVRMDPRVDHTIGIQGHPFKYNAAIPYDHSWERLAGVYGGFGTMKELQLASCPCFKKLGPFYGTSVNMDVIRYDDVLLMNAEAQIQSAGGNLNTALAEINLVRARAAQSTNLVKKSDGTFPSNYKIDVYKPGVNIPAWDKATAFKALQWERRMEFAMESPRFFDLVRWGIAAETLNAFFAIEKTRHSFLSSAHFTKNMHEYFPIPQEQITFTNGLYKQNKGY</sequence>
<evidence type="ECO:0000256" key="3">
    <source>
        <dbReference type="ARBA" id="ARBA00022729"/>
    </source>
</evidence>
<evidence type="ECO:0000313" key="9">
    <source>
        <dbReference type="EMBL" id="MEX6689289.1"/>
    </source>
</evidence>
<evidence type="ECO:0000259" key="8">
    <source>
        <dbReference type="Pfam" id="PF14322"/>
    </source>
</evidence>
<name>A0ABV3ZHA9_9BACT</name>
<comment type="subcellular location">
    <subcellularLocation>
        <location evidence="1">Cell outer membrane</location>
    </subcellularLocation>
</comment>
<gene>
    <name evidence="9" type="ORF">QTN47_17400</name>
</gene>
<feature type="domain" description="RagB/SusD" evidence="7">
    <location>
        <begin position="286"/>
        <end position="585"/>
    </location>
</feature>
<feature type="chain" id="PRO_5047379868" evidence="6">
    <location>
        <begin position="23"/>
        <end position="585"/>
    </location>
</feature>
<dbReference type="EMBL" id="JAULBC010000006">
    <property type="protein sequence ID" value="MEX6689289.1"/>
    <property type="molecule type" value="Genomic_DNA"/>
</dbReference>
<evidence type="ECO:0000313" key="10">
    <source>
        <dbReference type="Proteomes" id="UP001560573"/>
    </source>
</evidence>
<keyword evidence="3 6" id="KW-0732">Signal</keyword>
<dbReference type="InterPro" id="IPR012944">
    <property type="entry name" value="SusD_RagB_dom"/>
</dbReference>
<feature type="domain" description="SusD-like N-terminal" evidence="8">
    <location>
        <begin position="100"/>
        <end position="232"/>
    </location>
</feature>
<keyword evidence="10" id="KW-1185">Reference proteome</keyword>
<comment type="caution">
    <text evidence="9">The sequence shown here is derived from an EMBL/GenBank/DDBJ whole genome shotgun (WGS) entry which is preliminary data.</text>
</comment>
<evidence type="ECO:0000256" key="5">
    <source>
        <dbReference type="ARBA" id="ARBA00023237"/>
    </source>
</evidence>
<evidence type="ECO:0000256" key="4">
    <source>
        <dbReference type="ARBA" id="ARBA00023136"/>
    </source>
</evidence>
<protein>
    <submittedName>
        <fullName evidence="9">RagB/SusD family nutrient uptake outer membrane protein</fullName>
    </submittedName>
</protein>
<dbReference type="Pfam" id="PF14322">
    <property type="entry name" value="SusD-like_3"/>
    <property type="match status" value="1"/>
</dbReference>
<evidence type="ECO:0000256" key="1">
    <source>
        <dbReference type="ARBA" id="ARBA00004442"/>
    </source>
</evidence>
<accession>A0ABV3ZHA9</accession>
<dbReference type="InterPro" id="IPR033985">
    <property type="entry name" value="SusD-like_N"/>
</dbReference>
<dbReference type="Gene3D" id="1.25.40.390">
    <property type="match status" value="1"/>
</dbReference>
<keyword evidence="5" id="KW-0998">Cell outer membrane</keyword>
<keyword evidence="4" id="KW-0472">Membrane</keyword>
<dbReference type="Proteomes" id="UP001560573">
    <property type="component" value="Unassembled WGS sequence"/>
</dbReference>
<evidence type="ECO:0000259" key="7">
    <source>
        <dbReference type="Pfam" id="PF07980"/>
    </source>
</evidence>
<feature type="signal peptide" evidence="6">
    <location>
        <begin position="1"/>
        <end position="22"/>
    </location>
</feature>
<proteinExistence type="inferred from homology"/>